<evidence type="ECO:0000256" key="1">
    <source>
        <dbReference type="ARBA" id="ARBA00004651"/>
    </source>
</evidence>
<feature type="transmembrane region" description="Helical" evidence="8">
    <location>
        <begin position="177"/>
        <end position="200"/>
    </location>
</feature>
<evidence type="ECO:0000313" key="9">
    <source>
        <dbReference type="EMBL" id="MBU5676612.1"/>
    </source>
</evidence>
<comment type="subcellular location">
    <subcellularLocation>
        <location evidence="1">Cell membrane</location>
        <topology evidence="1">Multi-pass membrane protein</topology>
    </subcellularLocation>
</comment>
<dbReference type="Pfam" id="PF01594">
    <property type="entry name" value="AI-2E_transport"/>
    <property type="match status" value="1"/>
</dbReference>
<reference evidence="9 10" key="1">
    <citation type="submission" date="2021-06" db="EMBL/GenBank/DDBJ databases">
        <authorList>
            <person name="Sun Q."/>
            <person name="Li D."/>
        </authorList>
    </citation>
    <scope>NUCLEOTIDE SEQUENCE [LARGE SCALE GENOMIC DNA]</scope>
    <source>
        <strain evidence="9 10">MSJ-5</strain>
    </source>
</reference>
<protein>
    <submittedName>
        <fullName evidence="9">AI-2E family transporter</fullName>
    </submittedName>
</protein>
<dbReference type="InterPro" id="IPR002549">
    <property type="entry name" value="AI-2E-like"/>
</dbReference>
<evidence type="ECO:0000256" key="6">
    <source>
        <dbReference type="ARBA" id="ARBA00022989"/>
    </source>
</evidence>
<comment type="similarity">
    <text evidence="2">Belongs to the autoinducer-2 exporter (AI-2E) (TC 2.A.86) family.</text>
</comment>
<sequence length="386" mass="42961">MDLSKDIVKKIIGIVAFAIFLFVGLQNISKVISSLKIILTICSPFLIGAFIAFVLNVPLRFIERKLFTENIKNNYKLSEKLQRPASLAITILLVVGVVFVVMFLIIPELVHTFGTLKDTIPNFIIQAQSWAENWVVEFPEISNWVMNLTVDWNKLSKTIFDFLQKGAGNFLTSTVGVATSIISGIIKVSIGFVFSIYILLQKEKLGRQSKKILYSFLPEEKADKVISICSLCNKIFSSFLSGQCTEAVILGALFFIVMTIFSFPYALVISILIGFTALVPIFGSFIGFTVGGFLILMVDPTKALWFIVLFFTLQQIEGNIIYPRVVGNSVGLPSIWVLVAVTIGGSTMGVLGMLVNIPLFSVLYSLIRESVLKRLEERKIAEEKLR</sequence>
<dbReference type="Proteomes" id="UP000779508">
    <property type="component" value="Unassembled WGS sequence"/>
</dbReference>
<dbReference type="PANTHER" id="PTHR21716">
    <property type="entry name" value="TRANSMEMBRANE PROTEIN"/>
    <property type="match status" value="1"/>
</dbReference>
<keyword evidence="3" id="KW-0813">Transport</keyword>
<keyword evidence="6 8" id="KW-1133">Transmembrane helix</keyword>
<name>A0ABS6G2A1_9FIRM</name>
<keyword evidence="10" id="KW-1185">Reference proteome</keyword>
<dbReference type="PANTHER" id="PTHR21716:SF53">
    <property type="entry name" value="PERMEASE PERM-RELATED"/>
    <property type="match status" value="1"/>
</dbReference>
<evidence type="ECO:0000256" key="5">
    <source>
        <dbReference type="ARBA" id="ARBA00022692"/>
    </source>
</evidence>
<dbReference type="RefSeq" id="WP_216416565.1">
    <property type="nucleotide sequence ID" value="NZ_JAHLQK010000003.1"/>
</dbReference>
<comment type="caution">
    <text evidence="9">The sequence shown here is derived from an EMBL/GenBank/DDBJ whole genome shotgun (WGS) entry which is preliminary data.</text>
</comment>
<evidence type="ECO:0000256" key="8">
    <source>
        <dbReference type="SAM" id="Phobius"/>
    </source>
</evidence>
<feature type="transmembrane region" description="Helical" evidence="8">
    <location>
        <begin position="37"/>
        <end position="57"/>
    </location>
</feature>
<feature type="transmembrane region" description="Helical" evidence="8">
    <location>
        <begin position="303"/>
        <end position="322"/>
    </location>
</feature>
<organism evidence="9 10">
    <name type="scientific">Alkaliphilus flagellatus</name>
    <dbReference type="NCBI Taxonomy" id="2841507"/>
    <lineage>
        <taxon>Bacteria</taxon>
        <taxon>Bacillati</taxon>
        <taxon>Bacillota</taxon>
        <taxon>Clostridia</taxon>
        <taxon>Peptostreptococcales</taxon>
        <taxon>Natronincolaceae</taxon>
        <taxon>Alkaliphilus</taxon>
    </lineage>
</organism>
<gene>
    <name evidence="9" type="ORF">KQI88_09295</name>
</gene>
<dbReference type="EMBL" id="JAHLQK010000003">
    <property type="protein sequence ID" value="MBU5676612.1"/>
    <property type="molecule type" value="Genomic_DNA"/>
</dbReference>
<evidence type="ECO:0000256" key="3">
    <source>
        <dbReference type="ARBA" id="ARBA00022448"/>
    </source>
</evidence>
<evidence type="ECO:0000313" key="10">
    <source>
        <dbReference type="Proteomes" id="UP000779508"/>
    </source>
</evidence>
<keyword evidence="7 8" id="KW-0472">Membrane</keyword>
<proteinExistence type="inferred from homology"/>
<accession>A0ABS6G2A1</accession>
<feature type="transmembrane region" description="Helical" evidence="8">
    <location>
        <begin position="334"/>
        <end position="367"/>
    </location>
</feature>
<feature type="transmembrane region" description="Helical" evidence="8">
    <location>
        <begin position="247"/>
        <end position="265"/>
    </location>
</feature>
<keyword evidence="5 8" id="KW-0812">Transmembrane</keyword>
<evidence type="ECO:0000256" key="4">
    <source>
        <dbReference type="ARBA" id="ARBA00022475"/>
    </source>
</evidence>
<keyword evidence="4" id="KW-1003">Cell membrane</keyword>
<feature type="transmembrane region" description="Helical" evidence="8">
    <location>
        <begin position="85"/>
        <end position="106"/>
    </location>
</feature>
<evidence type="ECO:0000256" key="7">
    <source>
        <dbReference type="ARBA" id="ARBA00023136"/>
    </source>
</evidence>
<feature type="transmembrane region" description="Helical" evidence="8">
    <location>
        <begin position="7"/>
        <end position="25"/>
    </location>
</feature>
<evidence type="ECO:0000256" key="2">
    <source>
        <dbReference type="ARBA" id="ARBA00009773"/>
    </source>
</evidence>
<feature type="transmembrane region" description="Helical" evidence="8">
    <location>
        <begin position="271"/>
        <end position="296"/>
    </location>
</feature>